<gene>
    <name evidence="2" type="ORF">HCG48_05940</name>
</gene>
<name>A0A6H1TWM0_9CYAN</name>
<reference evidence="2 3" key="1">
    <citation type="submission" date="2020-04" db="EMBL/GenBank/DDBJ databases">
        <authorList>
            <person name="Basu S."/>
            <person name="Maruthanayagam V."/>
            <person name="Chakraborty S."/>
            <person name="Pramanik A."/>
            <person name="Mukherjee J."/>
            <person name="Brink B."/>
        </authorList>
    </citation>
    <scope>NUCLEOTIDE SEQUENCE [LARGE SCALE GENOMIC DNA]</scope>
    <source>
        <strain evidence="2 3">AP17</strain>
    </source>
</reference>
<accession>A0A6H1TWM0</accession>
<dbReference type="Proteomes" id="UP000500857">
    <property type="component" value="Chromosome"/>
</dbReference>
<protein>
    <submittedName>
        <fullName evidence="2">CHAT domain-containing protein</fullName>
    </submittedName>
</protein>
<proteinExistence type="predicted"/>
<dbReference type="KEGG" id="oxy:HCG48_05940"/>
<sequence>MNVWGGSLSPDLYRGFQRVLIVQNRIETALEVGEQGRIKAFEQWLDSHECPRAGFAEPIASPNIRAIAQMAARTQTTLIEYSLVYDYDLFNQNPWIDKGFDRLYGYATELYIWVVPPQGKVQFRRIYLEKIYQEYGVSLAGLVRNLRKAIARQCDPSRMNDDGKTGLDIPDLLAILYQILIEPIAPWLPDDPSRRVSVIPQDFLFLVPFAALADRQGRPLLEKHTLLLAPAIETLGLPQAPGRLPQPTRSRCALVVGSVKMPRVALEFGEPPLQLPPLCDSESEALAIADFLNVEAFAGDRATKNALLQQWPDAAIVHLATPVFVEDTPGLSETIALSPDKRHNGLCRIWELFAPTPGSTRSRDNPELLVLSGCDPKPGRLQGHHFFWLCWSAIAAGIPSLLLSSWRPPQGSSTPLLLDFYREWQATGDRAIALRRASLAARERNADLAHWAAFVLVESANGGDRAK</sequence>
<dbReference type="AlphaFoldDB" id="A0A6H1TWM0"/>
<dbReference type="Pfam" id="PF12770">
    <property type="entry name" value="CHAT"/>
    <property type="match status" value="1"/>
</dbReference>
<evidence type="ECO:0000259" key="1">
    <source>
        <dbReference type="Pfam" id="PF12770"/>
    </source>
</evidence>
<evidence type="ECO:0000313" key="2">
    <source>
        <dbReference type="EMBL" id="QIZ70163.1"/>
    </source>
</evidence>
<organism evidence="2 3">
    <name type="scientific">Oxynema aestuarii AP17</name>
    <dbReference type="NCBI Taxonomy" id="2064643"/>
    <lineage>
        <taxon>Bacteria</taxon>
        <taxon>Bacillati</taxon>
        <taxon>Cyanobacteriota</taxon>
        <taxon>Cyanophyceae</taxon>
        <taxon>Oscillatoriophycideae</taxon>
        <taxon>Oscillatoriales</taxon>
        <taxon>Oscillatoriaceae</taxon>
        <taxon>Oxynema</taxon>
        <taxon>Oxynema aestuarii</taxon>
    </lineage>
</organism>
<evidence type="ECO:0000313" key="3">
    <source>
        <dbReference type="Proteomes" id="UP000500857"/>
    </source>
</evidence>
<dbReference type="InterPro" id="IPR024983">
    <property type="entry name" value="CHAT_dom"/>
</dbReference>
<keyword evidence="3" id="KW-1185">Reference proteome</keyword>
<feature type="domain" description="CHAT" evidence="1">
    <location>
        <begin position="173"/>
        <end position="457"/>
    </location>
</feature>
<dbReference type="RefSeq" id="WP_168568320.1">
    <property type="nucleotide sequence ID" value="NZ_CP051167.1"/>
</dbReference>
<dbReference type="EMBL" id="CP051167">
    <property type="protein sequence ID" value="QIZ70163.1"/>
    <property type="molecule type" value="Genomic_DNA"/>
</dbReference>